<evidence type="ECO:0000256" key="4">
    <source>
        <dbReference type="SAM" id="Coils"/>
    </source>
</evidence>
<dbReference type="SMART" id="SM00382">
    <property type="entry name" value="AAA"/>
    <property type="match status" value="2"/>
</dbReference>
<evidence type="ECO:0000259" key="5">
    <source>
        <dbReference type="PROSITE" id="PS50893"/>
    </source>
</evidence>
<evidence type="ECO:0000313" key="6">
    <source>
        <dbReference type="EMBL" id="MCR2044788.1"/>
    </source>
</evidence>
<dbReference type="EMBL" id="JANJZL010000008">
    <property type="protein sequence ID" value="MCR2044788.1"/>
    <property type="molecule type" value="Genomic_DNA"/>
</dbReference>
<feature type="domain" description="ABC transporter" evidence="5">
    <location>
        <begin position="4"/>
        <end position="263"/>
    </location>
</feature>
<keyword evidence="7" id="KW-1185">Reference proteome</keyword>
<dbReference type="InterPro" id="IPR003439">
    <property type="entry name" value="ABC_transporter-like_ATP-bd"/>
</dbReference>
<organism evidence="6 7">
    <name type="scientific">Anaerosalibacter massiliensis</name>
    <dbReference type="NCBI Taxonomy" id="1347392"/>
    <lineage>
        <taxon>Bacteria</taxon>
        <taxon>Bacillati</taxon>
        <taxon>Bacillota</taxon>
        <taxon>Tissierellia</taxon>
        <taxon>Tissierellales</taxon>
        <taxon>Sporanaerobacteraceae</taxon>
        <taxon>Anaerosalibacter</taxon>
    </lineage>
</organism>
<dbReference type="GO" id="GO:0003676">
    <property type="term" value="F:nucleic acid binding"/>
    <property type="evidence" value="ECO:0007669"/>
    <property type="project" value="UniProtKB-ARBA"/>
</dbReference>
<keyword evidence="2" id="KW-0547">Nucleotide-binding</keyword>
<dbReference type="InterPro" id="IPR032781">
    <property type="entry name" value="ABC_tran_Xtn"/>
</dbReference>
<dbReference type="Pfam" id="PF00005">
    <property type="entry name" value="ABC_tran"/>
    <property type="match status" value="2"/>
</dbReference>
<name>A0A9X2S5Q2_9FIRM</name>
<keyword evidence="1" id="KW-0677">Repeat</keyword>
<dbReference type="Pfam" id="PF12848">
    <property type="entry name" value="ABC_tran_Xtn"/>
    <property type="match status" value="1"/>
</dbReference>
<dbReference type="GO" id="GO:0016887">
    <property type="term" value="F:ATP hydrolysis activity"/>
    <property type="evidence" value="ECO:0007669"/>
    <property type="project" value="InterPro"/>
</dbReference>
<reference evidence="6" key="1">
    <citation type="submission" date="2022-07" db="EMBL/GenBank/DDBJ databases">
        <title>Enhanced cultured diversity of the mouse gut microbiota enables custom-made synthetic communities.</title>
        <authorList>
            <person name="Afrizal A."/>
        </authorList>
    </citation>
    <scope>NUCLEOTIDE SEQUENCE</scope>
    <source>
        <strain evidence="6">DSM 29482</strain>
    </source>
</reference>
<dbReference type="PROSITE" id="PS00211">
    <property type="entry name" value="ABC_TRANSPORTER_1"/>
    <property type="match status" value="2"/>
</dbReference>
<evidence type="ECO:0000256" key="3">
    <source>
        <dbReference type="ARBA" id="ARBA00022840"/>
    </source>
</evidence>
<feature type="coiled-coil region" evidence="4">
    <location>
        <begin position="555"/>
        <end position="582"/>
    </location>
</feature>
<dbReference type="InterPro" id="IPR027417">
    <property type="entry name" value="P-loop_NTPase"/>
</dbReference>
<keyword evidence="3 6" id="KW-0067">ATP-binding</keyword>
<dbReference type="AlphaFoldDB" id="A0A9X2S5Q2"/>
<dbReference type="OrthoDB" id="9801441at2"/>
<dbReference type="CDD" id="cd03221">
    <property type="entry name" value="ABCF_EF-3"/>
    <property type="match status" value="2"/>
</dbReference>
<protein>
    <submittedName>
        <fullName evidence="6">ABC-F family ATP-binding cassette domain-containing protein</fullName>
    </submittedName>
</protein>
<evidence type="ECO:0000313" key="7">
    <source>
        <dbReference type="Proteomes" id="UP001142078"/>
    </source>
</evidence>
<proteinExistence type="predicted"/>
<keyword evidence="4" id="KW-0175">Coiled coil</keyword>
<dbReference type="PROSITE" id="PS50893">
    <property type="entry name" value="ABC_TRANSPORTER_2"/>
    <property type="match status" value="2"/>
</dbReference>
<dbReference type="Gene3D" id="3.40.50.300">
    <property type="entry name" value="P-loop containing nucleotide triphosphate hydrolases"/>
    <property type="match status" value="2"/>
</dbReference>
<dbReference type="InterPro" id="IPR017871">
    <property type="entry name" value="ABC_transporter-like_CS"/>
</dbReference>
<dbReference type="InterPro" id="IPR003593">
    <property type="entry name" value="AAA+_ATPase"/>
</dbReference>
<dbReference type="InterPro" id="IPR051309">
    <property type="entry name" value="ABCF_ATPase"/>
</dbReference>
<dbReference type="FunFam" id="3.40.50.300:FF:000309">
    <property type="entry name" value="ABC transporter ATP-binding protein"/>
    <property type="match status" value="1"/>
</dbReference>
<comment type="caution">
    <text evidence="6">The sequence shown here is derived from an EMBL/GenBank/DDBJ whole genome shotgun (WGS) entry which is preliminary data.</text>
</comment>
<accession>A0A9X2S5Q2</accession>
<dbReference type="Proteomes" id="UP001142078">
    <property type="component" value="Unassembled WGS sequence"/>
</dbReference>
<dbReference type="FunFam" id="3.40.50.300:FF:000011">
    <property type="entry name" value="Putative ABC transporter ATP-binding component"/>
    <property type="match status" value="1"/>
</dbReference>
<feature type="domain" description="ABC transporter" evidence="5">
    <location>
        <begin position="333"/>
        <end position="546"/>
    </location>
</feature>
<dbReference type="SUPFAM" id="SSF52540">
    <property type="entry name" value="P-loop containing nucleoside triphosphate hydrolases"/>
    <property type="match status" value="2"/>
</dbReference>
<dbReference type="RefSeq" id="WP_042678662.1">
    <property type="nucleotide sequence ID" value="NZ_CABKTM010000007.1"/>
</dbReference>
<evidence type="ECO:0000256" key="2">
    <source>
        <dbReference type="ARBA" id="ARBA00022741"/>
    </source>
</evidence>
<evidence type="ECO:0000256" key="1">
    <source>
        <dbReference type="ARBA" id="ARBA00022737"/>
    </source>
</evidence>
<gene>
    <name evidence="6" type="ORF">NSA23_11795</name>
</gene>
<dbReference type="GO" id="GO:0005524">
    <property type="term" value="F:ATP binding"/>
    <property type="evidence" value="ECO:0007669"/>
    <property type="project" value="UniProtKB-KW"/>
</dbReference>
<dbReference type="PANTHER" id="PTHR42855">
    <property type="entry name" value="ABC TRANSPORTER ATP-BINDING SUBUNIT"/>
    <property type="match status" value="1"/>
</dbReference>
<feature type="coiled-coil region" evidence="4">
    <location>
        <begin position="249"/>
        <end position="286"/>
    </location>
</feature>
<sequence length="637" mass="74178">MIILSCNNISKFYLANEILRDLSFSINEGDKVGIVGLNGSGKTTLFNILAKETPKDGGEIYTQKNLKIGYLKQHTQVESENTIFEECLKVFTPLINMEKKLRTLEKEISIESNKGETETLQKFLEKYSTLSEEFSNQNGYGFKSEIKGTLKGLGFSEEDMEKKVNNLSGGQKSRLALAKMLLKNPDLLLLDEPTNHLDIEAISWLEKFLNDYKGSALIISHDRYFLDNVVERIFHLENLELKTYNGNYTEFMKKRKIQMEQLKKQYENQQKEIERQEEIIERFLNYGGQRYIRQAQSRQKLLDKIKRIDNPVSSSKKTKLVFEPKIKSGRDVLEIRSLAKSFNKTQLFKDIDFNIYRGEKVGLIGPNGIGKTTLFKIILGNVSSTQGEITLGHHVNIGYFDQEQTNLNLNKTIIDEIWDENPKLDYYQIRTYLSQFLFFGDNIFKEVGDLSGGERSRLALLKLMLSKSNFLLMDEPTNHLDIDSKEILEEALQNYNGTLFVISHDRYFLNTVTNKIFELSSKGIEEFLGNYDYYIEKKNQVKKNEEENTKTRTQIKLEKKKIKKKKEKERNMKKKILDLEKQILLSEEKIGEIDEKLANPNIYNDIEKVKKLTLEREKNQDFVEKLYDKLINLEEKS</sequence>
<dbReference type="PANTHER" id="PTHR42855:SF2">
    <property type="entry name" value="DRUG RESISTANCE ABC TRANSPORTER,ATP-BINDING PROTEIN"/>
    <property type="match status" value="1"/>
</dbReference>